<protein>
    <submittedName>
        <fullName evidence="3">Uncharacterized protein</fullName>
    </submittedName>
</protein>
<proteinExistence type="predicted"/>
<evidence type="ECO:0000256" key="1">
    <source>
        <dbReference type="SAM" id="SignalP"/>
    </source>
</evidence>
<organism evidence="2 3">
    <name type="scientific">Acrobeloides nanus</name>
    <dbReference type="NCBI Taxonomy" id="290746"/>
    <lineage>
        <taxon>Eukaryota</taxon>
        <taxon>Metazoa</taxon>
        <taxon>Ecdysozoa</taxon>
        <taxon>Nematoda</taxon>
        <taxon>Chromadorea</taxon>
        <taxon>Rhabditida</taxon>
        <taxon>Tylenchina</taxon>
        <taxon>Cephalobomorpha</taxon>
        <taxon>Cephaloboidea</taxon>
        <taxon>Cephalobidae</taxon>
        <taxon>Acrobeloides</taxon>
    </lineage>
</organism>
<feature type="chain" id="PRO_5037149361" evidence="1">
    <location>
        <begin position="22"/>
        <end position="220"/>
    </location>
</feature>
<name>A0A914C871_9BILA</name>
<feature type="signal peptide" evidence="1">
    <location>
        <begin position="1"/>
        <end position="21"/>
    </location>
</feature>
<keyword evidence="2" id="KW-1185">Reference proteome</keyword>
<sequence length="220" mass="24225">MYFILLSTLIIFLGKIGLCTGQNNCSLAGINTIQSCYATYFQFLNLTFINGSAPNYNTYGTVLSTYLSIGGVPDYSKLCVAQNTMIKCFANYDPNCVNTNGFQKALGVPAEDANEYLVNLGVIKWDCNAGYGDMVNNWNCLQNLWDLHFDEIAACGQYIPPNFNMTGFSCLKGVSIIQCYKNAYGKYCGSVGGYIGCEFARSGLNELDSNCESQYRPCTK</sequence>
<evidence type="ECO:0000313" key="3">
    <source>
        <dbReference type="WBParaSite" id="ACRNAN_Path_445.g1692.t2"/>
    </source>
</evidence>
<dbReference type="PANTHER" id="PTHR35014">
    <property type="entry name" value="INFECTION RESPONSE PROTEIN-RELATED"/>
    <property type="match status" value="1"/>
</dbReference>
<dbReference type="AlphaFoldDB" id="A0A914C871"/>
<reference evidence="3" key="1">
    <citation type="submission" date="2022-11" db="UniProtKB">
        <authorList>
            <consortium name="WormBaseParasite"/>
        </authorList>
    </citation>
    <scope>IDENTIFICATION</scope>
</reference>
<dbReference type="WBParaSite" id="ACRNAN_Path_445.g1692.t2">
    <property type="protein sequence ID" value="ACRNAN_Path_445.g1692.t2"/>
    <property type="gene ID" value="ACRNAN_Path_445.g1692"/>
</dbReference>
<keyword evidence="1" id="KW-0732">Signal</keyword>
<dbReference type="Proteomes" id="UP000887540">
    <property type="component" value="Unplaced"/>
</dbReference>
<dbReference type="PANTHER" id="PTHR35014:SF1">
    <property type="entry name" value="INFECTION RESPONSE PROTEIN"/>
    <property type="match status" value="1"/>
</dbReference>
<evidence type="ECO:0000313" key="2">
    <source>
        <dbReference type="Proteomes" id="UP000887540"/>
    </source>
</evidence>
<accession>A0A914C871</accession>